<keyword evidence="3" id="KW-1185">Reference proteome</keyword>
<feature type="coiled-coil region" evidence="1">
    <location>
        <begin position="90"/>
        <end position="138"/>
    </location>
</feature>
<gene>
    <name evidence="2" type="ORF">AK812_SmicGene24021</name>
</gene>
<reference evidence="2 3" key="1">
    <citation type="submission" date="2016-02" db="EMBL/GenBank/DDBJ databases">
        <title>Genome analysis of coral dinoflagellate symbionts highlights evolutionary adaptations to a symbiotic lifestyle.</title>
        <authorList>
            <person name="Aranda M."/>
            <person name="Li Y."/>
            <person name="Liew Y.J."/>
            <person name="Baumgarten S."/>
            <person name="Simakov O."/>
            <person name="Wilson M."/>
            <person name="Piel J."/>
            <person name="Ashoor H."/>
            <person name="Bougouffa S."/>
            <person name="Bajic V.B."/>
            <person name="Ryu T."/>
            <person name="Ravasi T."/>
            <person name="Bayer T."/>
            <person name="Micklem G."/>
            <person name="Kim H."/>
            <person name="Bhak J."/>
            <person name="Lajeunesse T.C."/>
            <person name="Voolstra C.R."/>
        </authorList>
    </citation>
    <scope>NUCLEOTIDE SEQUENCE [LARGE SCALE GENOMIC DNA]</scope>
    <source>
        <strain evidence="2 3">CCMP2467</strain>
    </source>
</reference>
<sequence>MAAVQPRSEIAEMELVIQNTLSEERRLLKEHRQRTLDARRNSNKVLQELKEMEDAHKAELSEVDEEIASLVAAAEGAAESLESHDVTVEQSFKQEEAEATEKKLKQVLDELDLTKKEHEEMDKQAKDMQEQMVDLGDKIRLCKEDAVKAMSNAKQHALERFDEGQKPYEQFWAACLCRNVLNASGLQGLEEELQVAFATAKKHAAAHATGLDQKLDTGKACIPYLGSVDANSSSMVDRASRTDLVVIGGYVAWPLPLCAHDKTDDDDDDDDDVGGDDDYDGMAVAQNLRRFEEASEPWVLPNSLGPAAWLMAYGVAQLFPGCSACPEINGKKGIHYVPGRLDADSSLQVGEAIDHGPILDMFEAPGLGGLVQNNRQVQRFLAALERFSAGEELAPCQGVDIYHKKGMPNDGWLSFYWSDDFLIRFSLAMDFAPYLPGRTRVEAIALAVEAACAALEEPGECAKGNLAGRALIMPV</sequence>
<evidence type="ECO:0000313" key="3">
    <source>
        <dbReference type="Proteomes" id="UP000186817"/>
    </source>
</evidence>
<name>A0A1Q9DFM4_SYMMI</name>
<evidence type="ECO:0000313" key="2">
    <source>
        <dbReference type="EMBL" id="OLP93994.1"/>
    </source>
</evidence>
<dbReference type="Proteomes" id="UP000186817">
    <property type="component" value="Unassembled WGS sequence"/>
</dbReference>
<dbReference type="AlphaFoldDB" id="A0A1Q9DFM4"/>
<keyword evidence="1" id="KW-0175">Coiled coil</keyword>
<protein>
    <submittedName>
        <fullName evidence="2">Uncharacterized protein</fullName>
    </submittedName>
</protein>
<comment type="caution">
    <text evidence="2">The sequence shown here is derived from an EMBL/GenBank/DDBJ whole genome shotgun (WGS) entry which is preliminary data.</text>
</comment>
<accession>A0A1Q9DFM4</accession>
<evidence type="ECO:0000256" key="1">
    <source>
        <dbReference type="SAM" id="Coils"/>
    </source>
</evidence>
<organism evidence="2 3">
    <name type="scientific">Symbiodinium microadriaticum</name>
    <name type="common">Dinoflagellate</name>
    <name type="synonym">Zooxanthella microadriatica</name>
    <dbReference type="NCBI Taxonomy" id="2951"/>
    <lineage>
        <taxon>Eukaryota</taxon>
        <taxon>Sar</taxon>
        <taxon>Alveolata</taxon>
        <taxon>Dinophyceae</taxon>
        <taxon>Suessiales</taxon>
        <taxon>Symbiodiniaceae</taxon>
        <taxon>Symbiodinium</taxon>
    </lineage>
</organism>
<dbReference type="EMBL" id="LSRX01000562">
    <property type="protein sequence ID" value="OLP93994.1"/>
    <property type="molecule type" value="Genomic_DNA"/>
</dbReference>
<dbReference type="OrthoDB" id="438945at2759"/>
<proteinExistence type="predicted"/>